<name>A0A6B2LVA0_9EUKA</name>
<dbReference type="PROSITE" id="PS50076">
    <property type="entry name" value="DNAJ_2"/>
    <property type="match status" value="1"/>
</dbReference>
<evidence type="ECO:0000256" key="1">
    <source>
        <dbReference type="SAM" id="MobiDB-lite"/>
    </source>
</evidence>
<dbReference type="CDD" id="cd06257">
    <property type="entry name" value="DnaJ"/>
    <property type="match status" value="1"/>
</dbReference>
<organism evidence="3">
    <name type="scientific">Arcella intermedia</name>
    <dbReference type="NCBI Taxonomy" id="1963864"/>
    <lineage>
        <taxon>Eukaryota</taxon>
        <taxon>Amoebozoa</taxon>
        <taxon>Tubulinea</taxon>
        <taxon>Elardia</taxon>
        <taxon>Arcellinida</taxon>
        <taxon>Sphaerothecina</taxon>
        <taxon>Arcellidae</taxon>
        <taxon>Arcella</taxon>
    </lineage>
</organism>
<dbReference type="InterPro" id="IPR001623">
    <property type="entry name" value="DnaJ_domain"/>
</dbReference>
<dbReference type="Gene3D" id="1.10.287.110">
    <property type="entry name" value="DnaJ domain"/>
    <property type="match status" value="1"/>
</dbReference>
<proteinExistence type="predicted"/>
<feature type="domain" description="J" evidence="2">
    <location>
        <begin position="1"/>
        <end position="62"/>
    </location>
</feature>
<dbReference type="InterPro" id="IPR036869">
    <property type="entry name" value="J_dom_sf"/>
</dbReference>
<accession>A0A6B2LVA0</accession>
<evidence type="ECO:0000313" key="3">
    <source>
        <dbReference type="EMBL" id="NDV40476.1"/>
    </source>
</evidence>
<dbReference type="Pfam" id="PF00226">
    <property type="entry name" value="DnaJ"/>
    <property type="match status" value="1"/>
</dbReference>
<evidence type="ECO:0000259" key="2">
    <source>
        <dbReference type="PROSITE" id="PS50076"/>
    </source>
</evidence>
<protein>
    <recommendedName>
        <fullName evidence="2">J domain-containing protein</fullName>
    </recommendedName>
</protein>
<feature type="compositionally biased region" description="Basic and acidic residues" evidence="1">
    <location>
        <begin position="86"/>
        <end position="95"/>
    </location>
</feature>
<dbReference type="SMART" id="SM00271">
    <property type="entry name" value="DnaJ"/>
    <property type="match status" value="1"/>
</dbReference>
<sequence length="95" mass="10975">MGFEASPDVDMVAVKKAWKTLSLKWHPDKNPNCEDCNKKYLEISEAWEQISKHHVEFWERIAKENAEGTARVRARGGPNKPPTPRSRNDHPQKPK</sequence>
<dbReference type="SUPFAM" id="SSF46565">
    <property type="entry name" value="Chaperone J-domain"/>
    <property type="match status" value="1"/>
</dbReference>
<feature type="region of interest" description="Disordered" evidence="1">
    <location>
        <begin position="65"/>
        <end position="95"/>
    </location>
</feature>
<reference evidence="3" key="1">
    <citation type="journal article" date="2020" name="J. Eukaryot. Microbiol.">
        <title>De novo Sequencing, Assembly and Annotation of the Transcriptome for the Free-Living Testate Amoeba Arcella intermedia.</title>
        <authorList>
            <person name="Ribeiro G.M."/>
            <person name="Porfirio-Sousa A.L."/>
            <person name="Maurer-Alcala X.X."/>
            <person name="Katz L.A."/>
            <person name="Lahr D.J.G."/>
        </authorList>
    </citation>
    <scope>NUCLEOTIDE SEQUENCE</scope>
</reference>
<dbReference type="EMBL" id="GIBP01011507">
    <property type="protein sequence ID" value="NDV40476.1"/>
    <property type="molecule type" value="Transcribed_RNA"/>
</dbReference>
<dbReference type="AlphaFoldDB" id="A0A6B2LVA0"/>